<proteinExistence type="predicted"/>
<keyword evidence="2" id="KW-1185">Reference proteome</keyword>
<dbReference type="Proteomes" id="UP001234297">
    <property type="component" value="Chromosome 5"/>
</dbReference>
<evidence type="ECO:0000313" key="2">
    <source>
        <dbReference type="Proteomes" id="UP001234297"/>
    </source>
</evidence>
<comment type="caution">
    <text evidence="1">The sequence shown here is derived from an EMBL/GenBank/DDBJ whole genome shotgun (WGS) entry which is preliminary data.</text>
</comment>
<gene>
    <name evidence="1" type="ORF">MRB53_019148</name>
</gene>
<name>A0ACC2MA20_PERAE</name>
<reference evidence="1 2" key="1">
    <citation type="journal article" date="2022" name="Hortic Res">
        <title>A haplotype resolved chromosomal level avocado genome allows analysis of novel avocado genes.</title>
        <authorList>
            <person name="Nath O."/>
            <person name="Fletcher S.J."/>
            <person name="Hayward A."/>
            <person name="Shaw L.M."/>
            <person name="Masouleh A.K."/>
            <person name="Furtado A."/>
            <person name="Henry R.J."/>
            <person name="Mitter N."/>
        </authorList>
    </citation>
    <scope>NUCLEOTIDE SEQUENCE [LARGE SCALE GENOMIC DNA]</scope>
    <source>
        <strain evidence="2">cv. Hass</strain>
    </source>
</reference>
<accession>A0ACC2MA20</accession>
<evidence type="ECO:0000313" key="1">
    <source>
        <dbReference type="EMBL" id="KAJ8642454.1"/>
    </source>
</evidence>
<dbReference type="EMBL" id="CM056813">
    <property type="protein sequence ID" value="KAJ8642454.1"/>
    <property type="molecule type" value="Genomic_DNA"/>
</dbReference>
<sequence>MVRYCRAPTVLRNSDGSNREGDVEKRLRFPPVVAIGVATGFAPSICVFNKGGANGEVEECSLEGAGRGLVGSRSDMSNGLLDRLGRKNRGGNRKEKKNRERKKGDKKTRGGANISVAASLTNL</sequence>
<organism evidence="1 2">
    <name type="scientific">Persea americana</name>
    <name type="common">Avocado</name>
    <dbReference type="NCBI Taxonomy" id="3435"/>
    <lineage>
        <taxon>Eukaryota</taxon>
        <taxon>Viridiplantae</taxon>
        <taxon>Streptophyta</taxon>
        <taxon>Embryophyta</taxon>
        <taxon>Tracheophyta</taxon>
        <taxon>Spermatophyta</taxon>
        <taxon>Magnoliopsida</taxon>
        <taxon>Magnoliidae</taxon>
        <taxon>Laurales</taxon>
        <taxon>Lauraceae</taxon>
        <taxon>Persea</taxon>
    </lineage>
</organism>
<protein>
    <submittedName>
        <fullName evidence="1">Uncharacterized protein</fullName>
    </submittedName>
</protein>